<proteinExistence type="predicted"/>
<dbReference type="SUPFAM" id="SSF53300">
    <property type="entry name" value="vWA-like"/>
    <property type="match status" value="1"/>
</dbReference>
<protein>
    <recommendedName>
        <fullName evidence="4">VWA domain-containing protein</fullName>
    </recommendedName>
</protein>
<dbReference type="PANTHER" id="PTHR39338:SF6">
    <property type="entry name" value="BLL5662 PROTEIN"/>
    <property type="match status" value="1"/>
</dbReference>
<dbReference type="Pfam" id="PF05762">
    <property type="entry name" value="VWA_CoxE"/>
    <property type="match status" value="1"/>
</dbReference>
<gene>
    <name evidence="2" type="ORF">JIR001_15270</name>
</gene>
<dbReference type="InterPro" id="IPR036465">
    <property type="entry name" value="vWFA_dom_sf"/>
</dbReference>
<evidence type="ECO:0000313" key="3">
    <source>
        <dbReference type="Proteomes" id="UP000677436"/>
    </source>
</evidence>
<dbReference type="AlphaFoldDB" id="A0A8D5UGB5"/>
<sequence>MERIDLNGLTGMTAAVIRQVQDFTPFLRKHGFRVGTPETLTALRCLAEADLSVPEGLMFALRSVYARSPVEWGSFPHLFKRHFLNPGTRLEEKKRIQADERSGHSRGLTETQDRPPTVSFSMQPGSSPSQGERYALQADPSQLRAVLAVSKRAVRQFDRPPGRRFRRGGRDRVNLRATMRESVRYAGEPLRLHWQQYRPDRPSVVLMIDISGSMKEHAPFMTSLAWSFTRLRLRCEVFVFSTWLKRVTHLVARKAVQGIPVSELAELKGGTRIGEALEELQHRYGGLLLQHTSVIIASDGFDAGHPERLRSAMKTLSERVRHVVWLNPLLGDPGYEPISSGMSVAMPYIHRFVDVHDLDSWREAVEGQVFRPVSSPVTPFTVHTHVVPQ</sequence>
<dbReference type="RefSeq" id="WP_246512241.1">
    <property type="nucleotide sequence ID" value="NZ_AP024601.1"/>
</dbReference>
<dbReference type="InterPro" id="IPR008912">
    <property type="entry name" value="Uncharacterised_CoxE"/>
</dbReference>
<dbReference type="Proteomes" id="UP000677436">
    <property type="component" value="Chromosome"/>
</dbReference>
<evidence type="ECO:0008006" key="4">
    <source>
        <dbReference type="Google" id="ProtNLM"/>
    </source>
</evidence>
<name>A0A8D5UGB5_9BACL</name>
<reference evidence="2" key="2">
    <citation type="journal article" date="2021" name="Microbiol. Resour. Announc.">
        <title>Complete Genome Sequence of Polycladomyces abyssicola JIR-001T, Isolated from Hemipelagic Sediment in Deep Seawater.</title>
        <authorList>
            <person name="Tsubouchi T."/>
            <person name="Kaneko Y."/>
        </authorList>
    </citation>
    <scope>NUCLEOTIDE SEQUENCE</scope>
    <source>
        <strain evidence="2">JIR-001</strain>
    </source>
</reference>
<feature type="compositionally biased region" description="Polar residues" evidence="1">
    <location>
        <begin position="118"/>
        <end position="130"/>
    </location>
</feature>
<organism evidence="2 3">
    <name type="scientific">Polycladomyces abyssicola</name>
    <dbReference type="NCBI Taxonomy" id="1125966"/>
    <lineage>
        <taxon>Bacteria</taxon>
        <taxon>Bacillati</taxon>
        <taxon>Bacillota</taxon>
        <taxon>Bacilli</taxon>
        <taxon>Bacillales</taxon>
        <taxon>Thermoactinomycetaceae</taxon>
        <taxon>Polycladomyces</taxon>
    </lineage>
</organism>
<keyword evidence="3" id="KW-1185">Reference proteome</keyword>
<dbReference type="KEGG" id="pabs:JIR001_15270"/>
<accession>A0A8D5UGB5</accession>
<evidence type="ECO:0000313" key="2">
    <source>
        <dbReference type="EMBL" id="BCU81744.1"/>
    </source>
</evidence>
<reference evidence="2" key="1">
    <citation type="journal article" date="2013" name="Int. J. Syst. Evol. Microbiol.">
        <title>Polycladomyces abyssicola gen. nov., sp. nov., a thermophilic filamentous bacterium isolated from hemipelagic sediment.</title>
        <authorList>
            <person name="Tsubouchi T."/>
            <person name="Shimane Y."/>
            <person name="Mori K."/>
            <person name="Usui K."/>
            <person name="Hiraki T."/>
            <person name="Tame A."/>
            <person name="Uematsu K."/>
            <person name="Maruyama T."/>
            <person name="Hatada Y."/>
        </authorList>
    </citation>
    <scope>NUCLEOTIDE SEQUENCE</scope>
    <source>
        <strain evidence="2">JIR-001</strain>
    </source>
</reference>
<dbReference type="EMBL" id="AP024601">
    <property type="protein sequence ID" value="BCU81744.1"/>
    <property type="molecule type" value="Genomic_DNA"/>
</dbReference>
<feature type="compositionally biased region" description="Basic and acidic residues" evidence="1">
    <location>
        <begin position="90"/>
        <end position="103"/>
    </location>
</feature>
<feature type="region of interest" description="Disordered" evidence="1">
    <location>
        <begin position="90"/>
        <end position="134"/>
    </location>
</feature>
<dbReference type="PANTHER" id="PTHR39338">
    <property type="entry name" value="BLL5662 PROTEIN-RELATED"/>
    <property type="match status" value="1"/>
</dbReference>
<evidence type="ECO:0000256" key="1">
    <source>
        <dbReference type="SAM" id="MobiDB-lite"/>
    </source>
</evidence>